<dbReference type="EMBL" id="BAAAMR010000062">
    <property type="protein sequence ID" value="GAA2153459.1"/>
    <property type="molecule type" value="Genomic_DNA"/>
</dbReference>
<organism evidence="1 2">
    <name type="scientific">Actinomadura napierensis</name>
    <dbReference type="NCBI Taxonomy" id="267854"/>
    <lineage>
        <taxon>Bacteria</taxon>
        <taxon>Bacillati</taxon>
        <taxon>Actinomycetota</taxon>
        <taxon>Actinomycetes</taxon>
        <taxon>Streptosporangiales</taxon>
        <taxon>Thermomonosporaceae</taxon>
        <taxon>Actinomadura</taxon>
    </lineage>
</organism>
<protein>
    <recommendedName>
        <fullName evidence="3">Transposase</fullName>
    </recommendedName>
</protein>
<name>A0ABP5LYF2_9ACTN</name>
<proteinExistence type="predicted"/>
<dbReference type="Proteomes" id="UP001501020">
    <property type="component" value="Unassembled WGS sequence"/>
</dbReference>
<reference evidence="2" key="1">
    <citation type="journal article" date="2019" name="Int. J. Syst. Evol. Microbiol.">
        <title>The Global Catalogue of Microorganisms (GCM) 10K type strain sequencing project: providing services to taxonomists for standard genome sequencing and annotation.</title>
        <authorList>
            <consortium name="The Broad Institute Genomics Platform"/>
            <consortium name="The Broad Institute Genome Sequencing Center for Infectious Disease"/>
            <person name="Wu L."/>
            <person name="Ma J."/>
        </authorList>
    </citation>
    <scope>NUCLEOTIDE SEQUENCE [LARGE SCALE GENOMIC DNA]</scope>
    <source>
        <strain evidence="2">JCM 13850</strain>
    </source>
</reference>
<accession>A0ABP5LYF2</accession>
<evidence type="ECO:0000313" key="1">
    <source>
        <dbReference type="EMBL" id="GAA2153459.1"/>
    </source>
</evidence>
<keyword evidence="2" id="KW-1185">Reference proteome</keyword>
<evidence type="ECO:0008006" key="3">
    <source>
        <dbReference type="Google" id="ProtNLM"/>
    </source>
</evidence>
<comment type="caution">
    <text evidence="1">The sequence shown here is derived from an EMBL/GenBank/DDBJ whole genome shotgun (WGS) entry which is preliminary data.</text>
</comment>
<sequence>MTVRAAIADVRMLVLWLSDNWCRWGLRAPPDVLTALIYRRAADQAKYATMRSLPLASRPSCCMTVIRRLAMTVDPAWIARTVPGGHVSVPIRTGFRPAVPLTHTVHHTR</sequence>
<evidence type="ECO:0000313" key="2">
    <source>
        <dbReference type="Proteomes" id="UP001501020"/>
    </source>
</evidence>
<gene>
    <name evidence="1" type="ORF">GCM10009727_59900</name>
</gene>